<reference evidence="8 9" key="1">
    <citation type="submission" date="2016-06" db="EMBL/GenBank/DDBJ databases">
        <title>Three novel species with peptidoglycan cell walls form the new genus Lacunisphaera gen. nov. in the family Opitutaceae of the verrucomicrobial subdivision 4.</title>
        <authorList>
            <person name="Rast P."/>
            <person name="Gloeckner I."/>
            <person name="Jogler M."/>
            <person name="Boedeker C."/>
            <person name="Jeske O."/>
            <person name="Wiegand S."/>
            <person name="Reinhardt R."/>
            <person name="Schumann P."/>
            <person name="Rohde M."/>
            <person name="Spring S."/>
            <person name="Gloeckner F.O."/>
            <person name="Jogler C."/>
        </authorList>
    </citation>
    <scope>NUCLEOTIDE SEQUENCE [LARGE SCALE GENOMIC DNA]</scope>
    <source>
        <strain evidence="8 9">IG16b</strain>
    </source>
</reference>
<feature type="transmembrane region" description="Helical" evidence="7">
    <location>
        <begin position="227"/>
        <end position="248"/>
    </location>
</feature>
<proteinExistence type="inferred from homology"/>
<dbReference type="InterPro" id="IPR005524">
    <property type="entry name" value="DUF318"/>
</dbReference>
<comment type="similarity">
    <text evidence="2">Belongs to the UPF0718 family.</text>
</comment>
<evidence type="ECO:0000313" key="8">
    <source>
        <dbReference type="EMBL" id="AOS44141.1"/>
    </source>
</evidence>
<sequence>MWTWAEWTADRAVALTGLDAARGAGAALHFFVYDLQKIVALILVVAFIMALVRGALPLERIRAWLERPGGRFLGYPAAAAFGALTPFCSCSSVPVFLGFIQARFPIGVAFAFLITSPIVNEIAVALLGATFGWKFAFTYAGVGIALGIFGGLALTFMRAERWLTPAALAPVATDEDDLPPSGWRARLRDAAATSLRILRRILPWLLASLALGAGLHGFVPAGFFERLFAGTGAWTVPLASLAGLPLYLSANATVPLLDAFVAKGVPLGTALAFLLSAVGVSLPELIMLRSVMSVRLLLVFSAIVLVGTTLVGWIFNALS</sequence>
<evidence type="ECO:0000256" key="5">
    <source>
        <dbReference type="ARBA" id="ARBA00022989"/>
    </source>
</evidence>
<dbReference type="AlphaFoldDB" id="A0A1D8ATC3"/>
<feature type="transmembrane region" description="Helical" evidence="7">
    <location>
        <begin position="260"/>
        <end position="282"/>
    </location>
</feature>
<evidence type="ECO:0000256" key="4">
    <source>
        <dbReference type="ARBA" id="ARBA00022692"/>
    </source>
</evidence>
<dbReference type="PANTHER" id="PTHR42775">
    <property type="entry name" value="PERMEASE RV2963-RELATED"/>
    <property type="match status" value="1"/>
</dbReference>
<dbReference type="Proteomes" id="UP000095228">
    <property type="component" value="Chromosome"/>
</dbReference>
<feature type="transmembrane region" description="Helical" evidence="7">
    <location>
        <begin position="294"/>
        <end position="315"/>
    </location>
</feature>
<dbReference type="GO" id="GO:0005886">
    <property type="term" value="C:plasma membrane"/>
    <property type="evidence" value="ECO:0007669"/>
    <property type="project" value="UniProtKB-SubCell"/>
</dbReference>
<gene>
    <name evidence="8" type="ORF">Verru16b_01202</name>
</gene>
<feature type="transmembrane region" description="Helical" evidence="7">
    <location>
        <begin position="106"/>
        <end position="129"/>
    </location>
</feature>
<evidence type="ECO:0000256" key="7">
    <source>
        <dbReference type="SAM" id="Phobius"/>
    </source>
</evidence>
<evidence type="ECO:0000313" key="9">
    <source>
        <dbReference type="Proteomes" id="UP000095228"/>
    </source>
</evidence>
<feature type="transmembrane region" description="Helical" evidence="7">
    <location>
        <begin position="38"/>
        <end position="56"/>
    </location>
</feature>
<protein>
    <submittedName>
        <fullName evidence="8">Putative permease</fullName>
    </submittedName>
</protein>
<keyword evidence="5 7" id="KW-1133">Transmembrane helix</keyword>
<comment type="subcellular location">
    <subcellularLocation>
        <location evidence="1">Cell membrane</location>
        <topology evidence="1">Multi-pass membrane protein</topology>
    </subcellularLocation>
</comment>
<dbReference type="EMBL" id="CP016094">
    <property type="protein sequence ID" value="AOS44141.1"/>
    <property type="molecule type" value="Genomic_DNA"/>
</dbReference>
<feature type="transmembrane region" description="Helical" evidence="7">
    <location>
        <begin position="77"/>
        <end position="100"/>
    </location>
</feature>
<keyword evidence="4 7" id="KW-0812">Transmembrane</keyword>
<keyword evidence="6 7" id="KW-0472">Membrane</keyword>
<dbReference type="KEGG" id="obg:Verru16b_01202"/>
<dbReference type="OrthoDB" id="9777774at2"/>
<evidence type="ECO:0000256" key="1">
    <source>
        <dbReference type="ARBA" id="ARBA00004651"/>
    </source>
</evidence>
<dbReference type="InterPro" id="IPR053166">
    <property type="entry name" value="UPF0718_permease"/>
</dbReference>
<dbReference type="PATRIC" id="fig|1838286.3.peg.1210"/>
<feature type="transmembrane region" description="Helical" evidence="7">
    <location>
        <begin position="201"/>
        <end position="220"/>
    </location>
</feature>
<evidence type="ECO:0000256" key="6">
    <source>
        <dbReference type="ARBA" id="ARBA00023136"/>
    </source>
</evidence>
<dbReference type="PANTHER" id="PTHR42775:SF1">
    <property type="entry name" value="PERMEASE RV2963-RELATED"/>
    <property type="match status" value="1"/>
</dbReference>
<keyword evidence="3" id="KW-1003">Cell membrane</keyword>
<name>A0A1D8ATC3_9BACT</name>
<accession>A0A1D8ATC3</accession>
<dbReference type="RefSeq" id="WP_069961427.1">
    <property type="nucleotide sequence ID" value="NZ_CP016094.1"/>
</dbReference>
<keyword evidence="9" id="KW-1185">Reference proteome</keyword>
<evidence type="ECO:0000256" key="2">
    <source>
        <dbReference type="ARBA" id="ARBA00006386"/>
    </source>
</evidence>
<evidence type="ECO:0000256" key="3">
    <source>
        <dbReference type="ARBA" id="ARBA00022475"/>
    </source>
</evidence>
<feature type="transmembrane region" description="Helical" evidence="7">
    <location>
        <begin position="136"/>
        <end position="157"/>
    </location>
</feature>
<organism evidence="8 9">
    <name type="scientific">Lacunisphaera limnophila</name>
    <dbReference type="NCBI Taxonomy" id="1838286"/>
    <lineage>
        <taxon>Bacteria</taxon>
        <taxon>Pseudomonadati</taxon>
        <taxon>Verrucomicrobiota</taxon>
        <taxon>Opitutia</taxon>
        <taxon>Opitutales</taxon>
        <taxon>Opitutaceae</taxon>
        <taxon>Lacunisphaera</taxon>
    </lineage>
</organism>
<dbReference type="STRING" id="1838286.Verru16b_01202"/>
<dbReference type="Pfam" id="PF03773">
    <property type="entry name" value="ArsP_1"/>
    <property type="match status" value="1"/>
</dbReference>